<keyword evidence="2" id="KW-1185">Reference proteome</keyword>
<accession>A0A5D2SFQ6</accession>
<organism evidence="1 2">
    <name type="scientific">Gossypium mustelinum</name>
    <name type="common">Cotton</name>
    <name type="synonym">Gossypium caicoense</name>
    <dbReference type="NCBI Taxonomy" id="34275"/>
    <lineage>
        <taxon>Eukaryota</taxon>
        <taxon>Viridiplantae</taxon>
        <taxon>Streptophyta</taxon>
        <taxon>Embryophyta</taxon>
        <taxon>Tracheophyta</taxon>
        <taxon>Spermatophyta</taxon>
        <taxon>Magnoliopsida</taxon>
        <taxon>eudicotyledons</taxon>
        <taxon>Gunneridae</taxon>
        <taxon>Pentapetalae</taxon>
        <taxon>rosids</taxon>
        <taxon>malvids</taxon>
        <taxon>Malvales</taxon>
        <taxon>Malvaceae</taxon>
        <taxon>Malvoideae</taxon>
        <taxon>Gossypium</taxon>
    </lineage>
</organism>
<evidence type="ECO:0000313" key="1">
    <source>
        <dbReference type="EMBL" id="TYI51709.1"/>
    </source>
</evidence>
<dbReference type="AlphaFoldDB" id="A0A5D2SFQ6"/>
<gene>
    <name evidence="1" type="ORF">E1A91_D12G194900v1</name>
</gene>
<proteinExistence type="predicted"/>
<protein>
    <submittedName>
        <fullName evidence="1">Uncharacterized protein</fullName>
    </submittedName>
</protein>
<dbReference type="Proteomes" id="UP000323597">
    <property type="component" value="Chromosome D12"/>
</dbReference>
<name>A0A5D2SFQ6_GOSMU</name>
<reference evidence="1 2" key="1">
    <citation type="submission" date="2019-07" db="EMBL/GenBank/DDBJ databases">
        <title>WGS assembly of Gossypium mustelinum.</title>
        <authorList>
            <person name="Chen Z.J."/>
            <person name="Sreedasyam A."/>
            <person name="Ando A."/>
            <person name="Song Q."/>
            <person name="De L."/>
            <person name="Hulse-Kemp A."/>
            <person name="Ding M."/>
            <person name="Ye W."/>
            <person name="Kirkbride R."/>
            <person name="Jenkins J."/>
            <person name="Plott C."/>
            <person name="Lovell J."/>
            <person name="Lin Y.-M."/>
            <person name="Vaughn R."/>
            <person name="Liu B."/>
            <person name="Li W."/>
            <person name="Simpson S."/>
            <person name="Scheffler B."/>
            <person name="Saski C."/>
            <person name="Grover C."/>
            <person name="Hu G."/>
            <person name="Conover J."/>
            <person name="Carlson J."/>
            <person name="Shu S."/>
            <person name="Boston L."/>
            <person name="Williams M."/>
            <person name="Peterson D."/>
            <person name="Mcgee K."/>
            <person name="Jones D."/>
            <person name="Wendel J."/>
            <person name="Stelly D."/>
            <person name="Grimwood J."/>
            <person name="Schmutz J."/>
        </authorList>
    </citation>
    <scope>NUCLEOTIDE SEQUENCE [LARGE SCALE GENOMIC DNA]</scope>
    <source>
        <strain evidence="1">1408120.09</strain>
    </source>
</reference>
<evidence type="ECO:0000313" key="2">
    <source>
        <dbReference type="Proteomes" id="UP000323597"/>
    </source>
</evidence>
<sequence>MIITSSFLEINLPQRNINAQSSPPFSLSIKPSNPNTKIPQFTPLASITAPCNNPQTQTQFPLNDSTRTLKTLFEASSMFAGNKTYPHSL</sequence>
<dbReference type="EMBL" id="CM017660">
    <property type="protein sequence ID" value="TYI51709.1"/>
    <property type="molecule type" value="Genomic_DNA"/>
</dbReference>